<dbReference type="PROSITE" id="PS51257">
    <property type="entry name" value="PROKAR_LIPOPROTEIN"/>
    <property type="match status" value="1"/>
</dbReference>
<feature type="chain" id="PRO_5034034242" description="PsbP C-terminal domain-containing protein" evidence="1">
    <location>
        <begin position="23"/>
        <end position="195"/>
    </location>
</feature>
<dbReference type="RefSeq" id="WP_206295190.1">
    <property type="nucleotide sequence ID" value="NZ_CP063458.1"/>
</dbReference>
<dbReference type="Gene3D" id="3.40.1000.10">
    <property type="entry name" value="Mog1/PsbP, alpha/beta/alpha sandwich"/>
    <property type="match status" value="1"/>
</dbReference>
<organism evidence="2 3">
    <name type="scientific">Humisphaera borealis</name>
    <dbReference type="NCBI Taxonomy" id="2807512"/>
    <lineage>
        <taxon>Bacteria</taxon>
        <taxon>Pseudomonadati</taxon>
        <taxon>Planctomycetota</taxon>
        <taxon>Phycisphaerae</taxon>
        <taxon>Tepidisphaerales</taxon>
        <taxon>Tepidisphaeraceae</taxon>
        <taxon>Humisphaera</taxon>
    </lineage>
</organism>
<proteinExistence type="predicted"/>
<gene>
    <name evidence="2" type="ORF">IPV69_11175</name>
</gene>
<evidence type="ECO:0008006" key="4">
    <source>
        <dbReference type="Google" id="ProtNLM"/>
    </source>
</evidence>
<evidence type="ECO:0000313" key="3">
    <source>
        <dbReference type="Proteomes" id="UP000593765"/>
    </source>
</evidence>
<keyword evidence="1" id="KW-0732">Signal</keyword>
<reference evidence="2 3" key="1">
    <citation type="submission" date="2020-10" db="EMBL/GenBank/DDBJ databases">
        <title>Wide distribution of Phycisphaera-like planctomycetes from WD2101 soil group in peatlands and genome analysis of the first cultivated representative.</title>
        <authorList>
            <person name="Dedysh S.N."/>
            <person name="Beletsky A.V."/>
            <person name="Ivanova A."/>
            <person name="Kulichevskaya I.S."/>
            <person name="Suzina N.E."/>
            <person name="Philippov D.A."/>
            <person name="Rakitin A.L."/>
            <person name="Mardanov A.V."/>
            <person name="Ravin N.V."/>
        </authorList>
    </citation>
    <scope>NUCLEOTIDE SEQUENCE [LARGE SCALE GENOMIC DNA]</scope>
    <source>
        <strain evidence="2 3">M1803</strain>
    </source>
</reference>
<dbReference type="EMBL" id="CP063458">
    <property type="protein sequence ID" value="QOV91873.1"/>
    <property type="molecule type" value="Genomic_DNA"/>
</dbReference>
<dbReference type="KEGG" id="hbs:IPV69_11175"/>
<protein>
    <recommendedName>
        <fullName evidence="4">PsbP C-terminal domain-containing protein</fullName>
    </recommendedName>
</protein>
<evidence type="ECO:0000313" key="2">
    <source>
        <dbReference type="EMBL" id="QOV91873.1"/>
    </source>
</evidence>
<name>A0A7M2X2D0_9BACT</name>
<dbReference type="AlphaFoldDB" id="A0A7M2X2D0"/>
<evidence type="ECO:0000256" key="1">
    <source>
        <dbReference type="SAM" id="SignalP"/>
    </source>
</evidence>
<dbReference type="Proteomes" id="UP000593765">
    <property type="component" value="Chromosome"/>
</dbReference>
<feature type="signal peptide" evidence="1">
    <location>
        <begin position="1"/>
        <end position="22"/>
    </location>
</feature>
<accession>A0A7M2X2D0</accession>
<sequence length="195" mass="20761">MPTRHRSPAGTALLLACSFALAGVSGCKDKPAAGPATAPAAAASMATAELNGVSFQYPADWKITKTPDGSGVNVTAARDGDWEPNVFLRIQSTQGEKAIDEELAENAALLAASKDDYKLRNSGVVDHPAGFKYTRIEYNNSVSVSEGNVPVQQWSILIPLKKGSRLQVQVAADATVWSKHQPTFEKIVDSIKLPK</sequence>
<keyword evidence="3" id="KW-1185">Reference proteome</keyword>